<keyword evidence="2" id="KW-0175">Coiled coil</keyword>
<sequence length="453" mass="48668">MTALLALSPPKRLGAALLLGLCLLGASPRAAAEAVQYRLGAQDRLRIHVYEWPALTGEFTVGADGTLSLPLIGQVSVTGLQPADLAQEISTRLKARAGLTEPPDTAVGIAQYRPFYVIGGVERSGEYTYRPGMLVLNAVSIAGGAYRRPETASSWPIVFERLKADAELPILRQKRRELLAREARLKAEIAGLEKQGTLPAGAAAAPEGVPGVAGSEQRMYGALRAHQLNELRALQQSATLHQEEIVNLKGQREAAEKLRQSVLRELAEVRDLMGRGLTPTSRILPLERTLAQIEREQKELDAQALRARQNINTAERTAATVRDERAVAAVRDLLEAQALLHDTDGRIAGAERLMRESAIQAGESAISERDAPTQFAFAIVRVEGGETREFEAQETTPVLPGDILKVQLVRRETAQGLAQGAASQGAASQGLGTAARLAEQARVKVNLATDAVP</sequence>
<feature type="domain" description="AprE-like long alpha-helical hairpin" evidence="5">
    <location>
        <begin position="164"/>
        <end position="351"/>
    </location>
</feature>
<organism evidence="6 7">
    <name type="scientific">Methylorubrum populi</name>
    <dbReference type="NCBI Taxonomy" id="223967"/>
    <lineage>
        <taxon>Bacteria</taxon>
        <taxon>Pseudomonadati</taxon>
        <taxon>Pseudomonadota</taxon>
        <taxon>Alphaproteobacteria</taxon>
        <taxon>Hyphomicrobiales</taxon>
        <taxon>Methylobacteriaceae</taxon>
        <taxon>Methylorubrum</taxon>
    </lineage>
</organism>
<dbReference type="PANTHER" id="PTHR33619:SF3">
    <property type="entry name" value="POLYSACCHARIDE EXPORT PROTEIN GFCE-RELATED"/>
    <property type="match status" value="1"/>
</dbReference>
<dbReference type="InterPro" id="IPR049712">
    <property type="entry name" value="Poly_export"/>
</dbReference>
<dbReference type="GO" id="GO:0015159">
    <property type="term" value="F:polysaccharide transmembrane transporter activity"/>
    <property type="evidence" value="ECO:0007669"/>
    <property type="project" value="InterPro"/>
</dbReference>
<protein>
    <recommendedName>
        <fullName evidence="8">Polysaccharide export protein</fullName>
    </recommendedName>
</protein>
<accession>A0A833J6A6</accession>
<evidence type="ECO:0000256" key="3">
    <source>
        <dbReference type="SAM" id="SignalP"/>
    </source>
</evidence>
<dbReference type="Proteomes" id="UP000469949">
    <property type="component" value="Unassembled WGS sequence"/>
</dbReference>
<name>A0A833J6A6_9HYPH</name>
<comment type="caution">
    <text evidence="6">The sequence shown here is derived from an EMBL/GenBank/DDBJ whole genome shotgun (WGS) entry which is preliminary data.</text>
</comment>
<feature type="chain" id="PRO_5032285094" description="Polysaccharide export protein" evidence="3">
    <location>
        <begin position="33"/>
        <end position="453"/>
    </location>
</feature>
<evidence type="ECO:0000259" key="4">
    <source>
        <dbReference type="Pfam" id="PF02563"/>
    </source>
</evidence>
<feature type="coiled-coil region" evidence="2">
    <location>
        <begin position="231"/>
        <end position="324"/>
    </location>
</feature>
<dbReference type="PANTHER" id="PTHR33619">
    <property type="entry name" value="POLYSACCHARIDE EXPORT PROTEIN GFCE-RELATED"/>
    <property type="match status" value="1"/>
</dbReference>
<evidence type="ECO:0008006" key="8">
    <source>
        <dbReference type="Google" id="ProtNLM"/>
    </source>
</evidence>
<gene>
    <name evidence="6" type="ORF">F8B43_1909</name>
</gene>
<dbReference type="Gene3D" id="3.30.1950.10">
    <property type="entry name" value="wza like domain"/>
    <property type="match status" value="1"/>
</dbReference>
<proteinExistence type="predicted"/>
<dbReference type="Gene3D" id="3.10.560.10">
    <property type="entry name" value="Outer membrane lipoprotein wza domain like"/>
    <property type="match status" value="1"/>
</dbReference>
<dbReference type="Pfam" id="PF25994">
    <property type="entry name" value="HH_AprE"/>
    <property type="match status" value="1"/>
</dbReference>
<dbReference type="EMBL" id="WEKV01000009">
    <property type="protein sequence ID" value="KAB7785408.1"/>
    <property type="molecule type" value="Genomic_DNA"/>
</dbReference>
<evidence type="ECO:0000313" key="7">
    <source>
        <dbReference type="Proteomes" id="UP000469949"/>
    </source>
</evidence>
<evidence type="ECO:0000313" key="6">
    <source>
        <dbReference type="EMBL" id="KAB7785408.1"/>
    </source>
</evidence>
<dbReference type="AlphaFoldDB" id="A0A833J6A6"/>
<evidence type="ECO:0000259" key="5">
    <source>
        <dbReference type="Pfam" id="PF25994"/>
    </source>
</evidence>
<feature type="domain" description="Polysaccharide export protein N-terminal" evidence="4">
    <location>
        <begin position="33"/>
        <end position="105"/>
    </location>
</feature>
<dbReference type="RefSeq" id="WP_193316415.1">
    <property type="nucleotide sequence ID" value="NZ_WEKV01000009.1"/>
</dbReference>
<keyword evidence="1 3" id="KW-0732">Signal</keyword>
<evidence type="ECO:0000256" key="2">
    <source>
        <dbReference type="SAM" id="Coils"/>
    </source>
</evidence>
<dbReference type="InterPro" id="IPR003715">
    <property type="entry name" value="Poly_export_N"/>
</dbReference>
<dbReference type="Pfam" id="PF02563">
    <property type="entry name" value="Poly_export"/>
    <property type="match status" value="1"/>
</dbReference>
<dbReference type="InterPro" id="IPR058781">
    <property type="entry name" value="HH_AprE-like"/>
</dbReference>
<feature type="signal peptide" evidence="3">
    <location>
        <begin position="1"/>
        <end position="32"/>
    </location>
</feature>
<reference evidence="6 7" key="1">
    <citation type="submission" date="2019-10" db="EMBL/GenBank/DDBJ databases">
        <title>Draft Genome Sequence of the Caffeine Degrading Methylotroph Methylorubrum populi PINKEL.</title>
        <authorList>
            <person name="Dawson S.C."/>
            <person name="Zhang X."/>
            <person name="Wright M.E."/>
            <person name="Sharma G."/>
            <person name="Langner J.T."/>
            <person name="Ditty J.L."/>
            <person name="Subuyuj G.A."/>
        </authorList>
    </citation>
    <scope>NUCLEOTIDE SEQUENCE [LARGE SCALE GENOMIC DNA]</scope>
    <source>
        <strain evidence="6 7">Pinkel</strain>
    </source>
</reference>
<evidence type="ECO:0000256" key="1">
    <source>
        <dbReference type="ARBA" id="ARBA00022729"/>
    </source>
</evidence>